<comment type="caution">
    <text evidence="1">The sequence shown here is derived from an EMBL/GenBank/DDBJ whole genome shotgun (WGS) entry which is preliminary data.</text>
</comment>
<evidence type="ECO:0000313" key="2">
    <source>
        <dbReference type="Proteomes" id="UP000524246"/>
    </source>
</evidence>
<dbReference type="AlphaFoldDB" id="A0A7X9FTH4"/>
<reference evidence="1 2" key="1">
    <citation type="journal article" date="2020" name="Biotechnol. Biofuels">
        <title>New insights from the biogas microbiome by comprehensive genome-resolved metagenomics of nearly 1600 species originating from multiple anaerobic digesters.</title>
        <authorList>
            <person name="Campanaro S."/>
            <person name="Treu L."/>
            <person name="Rodriguez-R L.M."/>
            <person name="Kovalovszki A."/>
            <person name="Ziels R.M."/>
            <person name="Maus I."/>
            <person name="Zhu X."/>
            <person name="Kougias P.G."/>
            <person name="Basile A."/>
            <person name="Luo G."/>
            <person name="Schluter A."/>
            <person name="Konstantinidis K.T."/>
            <person name="Angelidaki I."/>
        </authorList>
    </citation>
    <scope>NUCLEOTIDE SEQUENCE [LARGE SCALE GENOMIC DNA]</scope>
    <source>
        <strain evidence="1">AS27yjCOA_65</strain>
    </source>
</reference>
<evidence type="ECO:0008006" key="3">
    <source>
        <dbReference type="Google" id="ProtNLM"/>
    </source>
</evidence>
<organism evidence="1 2">
    <name type="scientific">SAR324 cluster bacterium</name>
    <dbReference type="NCBI Taxonomy" id="2024889"/>
    <lineage>
        <taxon>Bacteria</taxon>
        <taxon>Deltaproteobacteria</taxon>
        <taxon>SAR324 cluster</taxon>
    </lineage>
</organism>
<protein>
    <recommendedName>
        <fullName evidence="3">KOW domain-containing protein</fullName>
    </recommendedName>
</protein>
<dbReference type="EMBL" id="JAAZON010000571">
    <property type="protein sequence ID" value="NMC63979.1"/>
    <property type="molecule type" value="Genomic_DNA"/>
</dbReference>
<sequence>MGSSRAIIPGLALEECYTLRKVRELPMAGELHVELGDYVSQSDIVASTSLPGDLVILKISEQMGLEPFEVIKGLKVREGDTVKKDALLCEHKGLFGLFKSNFVAPFCGCIELISKETGHIGLRLPSSILHLDAYVSGKVVEVQEAKSVTIEAKGAFIQGIFGIGGERQGTLAVLDIAADKIVSEQDIPEDVKGKILVGGMRPSIEALRKAQSGGAKAFVTASIDGDVLKDYLGYELGIAVTGNEEVPMSIIVMEGFGNLAFSDRALSLFRKFNGAKVSSNGATQVRAGAIRPELIMFREGDIGVDELSIKEAKRLEKGASVRLIRVPYFGEKGVIEELPVELHRLESGTMARVAKVKLSNGACVVVPRTNMELE</sequence>
<dbReference type="Proteomes" id="UP000524246">
    <property type="component" value="Unassembled WGS sequence"/>
</dbReference>
<evidence type="ECO:0000313" key="1">
    <source>
        <dbReference type="EMBL" id="NMC63979.1"/>
    </source>
</evidence>
<gene>
    <name evidence="1" type="ORF">GYA55_12520</name>
</gene>
<accession>A0A7X9FTH4</accession>
<name>A0A7X9FTH4_9DELT</name>
<proteinExistence type="predicted"/>